<dbReference type="EMBL" id="CP059322">
    <property type="protein sequence ID" value="QLQ39641.1"/>
    <property type="molecule type" value="Genomic_DNA"/>
</dbReference>
<dbReference type="RefSeq" id="WP_181572025.1">
    <property type="nucleotide sequence ID" value="NZ_CP059322.2"/>
</dbReference>
<evidence type="ECO:0000256" key="6">
    <source>
        <dbReference type="ARBA" id="ARBA00022840"/>
    </source>
</evidence>
<dbReference type="GO" id="GO:0005524">
    <property type="term" value="F:ATP binding"/>
    <property type="evidence" value="ECO:0007669"/>
    <property type="project" value="UniProtKB-KW"/>
</dbReference>
<keyword evidence="2" id="KW-0723">Serine/threonine-protein kinase</keyword>
<dbReference type="InterPro" id="IPR000719">
    <property type="entry name" value="Prot_kinase_dom"/>
</dbReference>
<dbReference type="KEGG" id="mfeu:H1D33_12910"/>
<dbReference type="InterPro" id="IPR049832">
    <property type="entry name" value="BREX_PglW"/>
</dbReference>
<dbReference type="Gene3D" id="3.30.200.20">
    <property type="entry name" value="Phosphorylase Kinase, domain 1"/>
    <property type="match status" value="1"/>
</dbReference>
<dbReference type="InterPro" id="IPR011009">
    <property type="entry name" value="Kinase-like_dom_sf"/>
</dbReference>
<dbReference type="Pfam" id="PF08378">
    <property type="entry name" value="NERD"/>
    <property type="match status" value="1"/>
</dbReference>
<dbReference type="GO" id="GO:0004674">
    <property type="term" value="F:protein serine/threonine kinase activity"/>
    <property type="evidence" value="ECO:0007669"/>
    <property type="project" value="UniProtKB-KW"/>
</dbReference>
<feature type="domain" description="Protein kinase" evidence="7">
    <location>
        <begin position="526"/>
        <end position="780"/>
    </location>
</feature>
<gene>
    <name evidence="8" type="primary">pglW</name>
    <name evidence="8" type="ORF">H1D33_12910</name>
</gene>
<evidence type="ECO:0000313" key="8">
    <source>
        <dbReference type="EMBL" id="QLQ39641.1"/>
    </source>
</evidence>
<reference evidence="8 9" key="2">
    <citation type="journal article" date="2021" name="Mar. Drugs">
        <title>A New Micromonospora Strain with Antibiotic Activity Isolated from the Microbiome of a Mid-Atlantic Deep-Sea Sponge.</title>
        <authorList>
            <person name="Back C.R."/>
            <person name="Stennett H.L."/>
            <person name="Williams S.E."/>
            <person name="Wang L."/>
            <person name="Ojeda Gomez J."/>
            <person name="Abdulle O.M."/>
            <person name="Duffy T."/>
            <person name="Neal C."/>
            <person name="Mantell J."/>
            <person name="Jepson M.A."/>
            <person name="Hendry K.R."/>
            <person name="Powell D."/>
            <person name="Stach J.E.M."/>
            <person name="Essex-Lopresti A.E."/>
            <person name="Willis C.L."/>
            <person name="Curnow P."/>
            <person name="Race P.R."/>
        </authorList>
    </citation>
    <scope>NUCLEOTIDE SEQUENCE [LARGE SCALE GENOMIC DNA]</scope>
    <source>
        <strain evidence="8 9">28ISP2-46</strain>
    </source>
</reference>
<dbReference type="Proteomes" id="UP000510844">
    <property type="component" value="Chromosome"/>
</dbReference>
<dbReference type="Gene3D" id="1.10.510.10">
    <property type="entry name" value="Transferase(Phosphotransferase) domain 1"/>
    <property type="match status" value="2"/>
</dbReference>
<sequence>MAEAGQDRWIEVSPSQFPHEAEGLALVRAIMPGETPFRAWSNFEFRDSRGRWHEVDLLLLGRRQLHLIELKYYSGTLRGDDQRWARDGRRPEDSPLKLARRKAQFFASKLKDELRLWAQEQNVQIPDERDVIPFVQEAVFLHHPDLRCALGTSSAINLYGLDGHSTQSNLTEISELVLESAGRRAIGPNQEHILVNLLERIGLVQRREREAGSWVIEDQAIDSDEGWQDWLAYHRVVQQDRARIRFRVLPPTAGQQERASARRIAEHEFRVMSRLQHDGLLRPRDLVESELGIGLVYPYDQQWQRLDLWLAGQDQGVPLATQLSMIRQIGEALQYAHNNRVVHRGLVPQAVWVRPVPGTQSDVKVRVGDWQGAGSVQGATATHSSVHGVTSLVDAASADHGSGMVEVFGAPEGVWSADADRVRLDVFGLGTLAFYLITGRPPAPNRSALRQRLRDQHGLDLAIELPQVPSTLRSLVLKATDPAPSRRTGDVAAFLSQLAAAERDAATSEETDPLEAAPGAVLDGRFRLVRRLGQGSTAVGLLVQDLHVEGNGECVLKVALDDTAATRLDDEAEALRRLNVPRIVKVLEGPVVVGGRRALLLESAGPETLTTALRTRTRLSFDLLERYGTDLLDCLVALDKAGIDHRDIKPSNLGVRESRSDRTKHLILFDFSLTRAAASATQAGTPPYLDPFLIGARDRYDSAAERYAAAVVLFEMATGSTPVYGDGDGDPGSIPDEATIRPEMFDATLADDLAGFFRKALARDAGARHHTAEAMRAAWLSIFAKDATTEPDESYNELAARATLTTPLRDSGLTARALSALEPYAVQTVGELLTVDPVQLSRLQGVKNATRLQLTSRIKEWRARFGAEIRTTERNGPELTPTDAADLLLRAVATPRSPSRGGVVRLILFDTTLDAFATHAQLGANLDEPVQQSRITTLLGALQERWAGDHDARALLDRLAEAVSARLTELGSVATVAELTRTVTEALAPEAHPDERLARGLLRFALERRKAMNKADGSQQPVWVRRRAGVVTLLAEDQALCDVAESLAAEADRLVNAAGDAANAVIPAQRAQARLEAAVPAESGWPAALADPLRRVTLAAAASTHAAASGAGDLHHRGFTAAAALAQTFADFGGQQLTPDEIRERVRVRFPAAPELPRRPTLDSLITEAGLGLIFDDRLRVYRALDTGSATTGLDSRSVTSLAVATSPVGATGALGARLETSIGSRSFLALGTRADRLGRLIDAVQARYRATTVDLTGALLDALRAVSAAANMPWDLVRAADAERESSRPRRGLDELIRRSWPEVEATVERALSAGRDDSPVLLTDASPLARYGNMALLTRWTDLAAPRRRAVWLLVPQLNGNHGPLIDGRPVPLAAPNQFVNLDNEWIDSTAALTAATQKEQ</sequence>
<name>A0A7L6BCQ3_9ACTN</name>
<evidence type="ECO:0000256" key="1">
    <source>
        <dbReference type="ARBA" id="ARBA00012513"/>
    </source>
</evidence>
<keyword evidence="6" id="KW-0067">ATP-binding</keyword>
<reference evidence="9" key="1">
    <citation type="submission" date="2020-07" db="EMBL/GenBank/DDBJ databases">
        <title>A new Micromonospora strain with potent antibiotic activity isolated from the microbiome of a mid-Atlantic deep-sea sponge.</title>
        <authorList>
            <person name="Back C.R."/>
            <person name="Stennett H.L."/>
            <person name="Williams S.E."/>
            <person name="Wang L."/>
            <person name="Ojeda Gomez J."/>
            <person name="Abdulle O.M."/>
            <person name="Duffy T."/>
            <person name="Hendry K.R."/>
            <person name="Powell D."/>
            <person name="Stach J.E."/>
            <person name="Essex-Lopresti A.E."/>
            <person name="Willis C.L."/>
            <person name="Curnow P."/>
            <person name="Race P.R."/>
        </authorList>
    </citation>
    <scope>NUCLEOTIDE SEQUENCE [LARGE SCALE GENOMIC DNA]</scope>
    <source>
        <strain evidence="9">28ISP2-46</strain>
    </source>
</reference>
<evidence type="ECO:0000256" key="3">
    <source>
        <dbReference type="ARBA" id="ARBA00022679"/>
    </source>
</evidence>
<dbReference type="SUPFAM" id="SSF56112">
    <property type="entry name" value="Protein kinase-like (PK-like)"/>
    <property type="match status" value="2"/>
</dbReference>
<evidence type="ECO:0000256" key="2">
    <source>
        <dbReference type="ARBA" id="ARBA00022527"/>
    </source>
</evidence>
<dbReference type="EC" id="2.7.11.1" evidence="1"/>
<dbReference type="NCBIfam" id="NF033442">
    <property type="entry name" value="BREX_PglW"/>
    <property type="match status" value="1"/>
</dbReference>
<keyword evidence="3" id="KW-0808">Transferase</keyword>
<dbReference type="Pfam" id="PF00069">
    <property type="entry name" value="Pkinase"/>
    <property type="match status" value="2"/>
</dbReference>
<evidence type="ECO:0000256" key="5">
    <source>
        <dbReference type="ARBA" id="ARBA00022777"/>
    </source>
</evidence>
<dbReference type="SMART" id="SM00220">
    <property type="entry name" value="S_TKc"/>
    <property type="match status" value="1"/>
</dbReference>
<proteinExistence type="predicted"/>
<keyword evidence="5 8" id="KW-0418">Kinase</keyword>
<evidence type="ECO:0000256" key="4">
    <source>
        <dbReference type="ARBA" id="ARBA00022741"/>
    </source>
</evidence>
<dbReference type="SUPFAM" id="SSF47789">
    <property type="entry name" value="C-terminal domain of RNA polymerase alpha subunit"/>
    <property type="match status" value="1"/>
</dbReference>
<accession>A0A7L6BCQ3</accession>
<dbReference type="PANTHER" id="PTHR43289:SF6">
    <property type="entry name" value="SERINE_THREONINE-PROTEIN KINASE NEKL-3"/>
    <property type="match status" value="1"/>
</dbReference>
<evidence type="ECO:0000313" key="9">
    <source>
        <dbReference type="Proteomes" id="UP000510844"/>
    </source>
</evidence>
<dbReference type="InterPro" id="IPR011528">
    <property type="entry name" value="NERD"/>
</dbReference>
<evidence type="ECO:0000259" key="7">
    <source>
        <dbReference type="PROSITE" id="PS50011"/>
    </source>
</evidence>
<organism evidence="8 9">
    <name type="scientific">Micromonospora robiginosa</name>
    <dbReference type="NCBI Taxonomy" id="2749844"/>
    <lineage>
        <taxon>Bacteria</taxon>
        <taxon>Bacillati</taxon>
        <taxon>Actinomycetota</taxon>
        <taxon>Actinomycetes</taxon>
        <taxon>Micromonosporales</taxon>
        <taxon>Micromonosporaceae</taxon>
        <taxon>Micromonospora</taxon>
    </lineage>
</organism>
<dbReference type="PANTHER" id="PTHR43289">
    <property type="entry name" value="MITOGEN-ACTIVATED PROTEIN KINASE KINASE KINASE 20-RELATED"/>
    <property type="match status" value="1"/>
</dbReference>
<keyword evidence="9" id="KW-1185">Reference proteome</keyword>
<keyword evidence="4" id="KW-0547">Nucleotide-binding</keyword>
<dbReference type="PROSITE" id="PS50011">
    <property type="entry name" value="PROTEIN_KINASE_DOM"/>
    <property type="match status" value="2"/>
</dbReference>
<protein>
    <recommendedName>
        <fullName evidence="1">non-specific serine/threonine protein kinase</fullName>
        <ecNumber evidence="1">2.7.11.1</ecNumber>
    </recommendedName>
</protein>
<feature type="domain" description="Protein kinase" evidence="7">
    <location>
        <begin position="215"/>
        <end position="499"/>
    </location>
</feature>